<dbReference type="InterPro" id="IPR013830">
    <property type="entry name" value="SGNH_hydro"/>
</dbReference>
<dbReference type="CDD" id="cd00229">
    <property type="entry name" value="SGNH_hydrolase"/>
    <property type="match status" value="1"/>
</dbReference>
<protein>
    <recommendedName>
        <fullName evidence="1">SGNH hydrolase-type esterase domain-containing protein</fullName>
    </recommendedName>
</protein>
<feature type="non-terminal residue" evidence="2">
    <location>
        <position position="240"/>
    </location>
</feature>
<evidence type="ECO:0000313" key="3">
    <source>
        <dbReference type="Proteomes" id="UP001194696"/>
    </source>
</evidence>
<gene>
    <name evidence="2" type="ORF">BGZ96_007504</name>
</gene>
<dbReference type="Gene3D" id="3.40.50.1110">
    <property type="entry name" value="SGNH hydrolase"/>
    <property type="match status" value="1"/>
</dbReference>
<dbReference type="EMBL" id="JAAAIM010000039">
    <property type="protein sequence ID" value="KAG0297143.1"/>
    <property type="molecule type" value="Genomic_DNA"/>
</dbReference>
<comment type="caution">
    <text evidence="2">The sequence shown here is derived from an EMBL/GenBank/DDBJ whole genome shotgun (WGS) entry which is preliminary data.</text>
</comment>
<evidence type="ECO:0000259" key="1">
    <source>
        <dbReference type="Pfam" id="PF13472"/>
    </source>
</evidence>
<feature type="domain" description="SGNH hydrolase-type esterase" evidence="1">
    <location>
        <begin position="83"/>
        <end position="240"/>
    </location>
</feature>
<sequence length="240" mass="26772">MSPADNTLPENQGLSQEAFHQLITEATKFKDRSRSTFLDVHLPELTRLLETPRNVNTPASISSDDPVSLPNITRTTPLSTVLIGDSMVERLKTTGTSTGLAQLPGSFNAGCGGDKIENVLFRLDLMYPLLQNCNGIRLWIVMAGTNNLRKKGFRPTDVALYHLLLQALLRVAPGSKVLLCEIFRRKDIEDQYVDEANRMVRGMIDEMNKNLGETRIVWSEAPKDVTKGMLEDHVHLDKDG</sequence>
<proteinExistence type="predicted"/>
<dbReference type="InterPro" id="IPR036514">
    <property type="entry name" value="SGNH_hydro_sf"/>
</dbReference>
<organism evidence="2 3">
    <name type="scientific">Linnemannia gamsii</name>
    <dbReference type="NCBI Taxonomy" id="64522"/>
    <lineage>
        <taxon>Eukaryota</taxon>
        <taxon>Fungi</taxon>
        <taxon>Fungi incertae sedis</taxon>
        <taxon>Mucoromycota</taxon>
        <taxon>Mortierellomycotina</taxon>
        <taxon>Mortierellomycetes</taxon>
        <taxon>Mortierellales</taxon>
        <taxon>Mortierellaceae</taxon>
        <taxon>Linnemannia</taxon>
    </lineage>
</organism>
<evidence type="ECO:0000313" key="2">
    <source>
        <dbReference type="EMBL" id="KAG0297143.1"/>
    </source>
</evidence>
<name>A0ABQ7KDK8_9FUNG</name>
<dbReference type="Pfam" id="PF13472">
    <property type="entry name" value="Lipase_GDSL_2"/>
    <property type="match status" value="1"/>
</dbReference>
<dbReference type="Proteomes" id="UP001194696">
    <property type="component" value="Unassembled WGS sequence"/>
</dbReference>
<dbReference type="SUPFAM" id="SSF52266">
    <property type="entry name" value="SGNH hydrolase"/>
    <property type="match status" value="1"/>
</dbReference>
<keyword evidence="3" id="KW-1185">Reference proteome</keyword>
<accession>A0ABQ7KDK8</accession>
<reference evidence="2 3" key="1">
    <citation type="journal article" date="2020" name="Fungal Divers.">
        <title>Resolving the Mortierellaceae phylogeny through synthesis of multi-gene phylogenetics and phylogenomics.</title>
        <authorList>
            <person name="Vandepol N."/>
            <person name="Liber J."/>
            <person name="Desiro A."/>
            <person name="Na H."/>
            <person name="Kennedy M."/>
            <person name="Barry K."/>
            <person name="Grigoriev I.V."/>
            <person name="Miller A.N."/>
            <person name="O'Donnell K."/>
            <person name="Stajich J.E."/>
            <person name="Bonito G."/>
        </authorList>
    </citation>
    <scope>NUCLEOTIDE SEQUENCE [LARGE SCALE GENOMIC DNA]</scope>
    <source>
        <strain evidence="2 3">AD045</strain>
    </source>
</reference>